<evidence type="ECO:0000313" key="3">
    <source>
        <dbReference type="EMBL" id="BCJ29082.1"/>
    </source>
</evidence>
<feature type="compositionally biased region" description="Low complexity" evidence="1">
    <location>
        <begin position="38"/>
        <end position="61"/>
    </location>
</feature>
<dbReference type="KEGG" id="aser:Asera_31900"/>
<dbReference type="EMBL" id="AP023354">
    <property type="protein sequence ID" value="BCJ29082.1"/>
    <property type="molecule type" value="Genomic_DNA"/>
</dbReference>
<dbReference type="RefSeq" id="WP_157035097.1">
    <property type="nucleotide sequence ID" value="NZ_AP023354.1"/>
</dbReference>
<evidence type="ECO:0000313" key="4">
    <source>
        <dbReference type="Proteomes" id="UP000680750"/>
    </source>
</evidence>
<gene>
    <name evidence="3" type="ORF">Asera_31900</name>
</gene>
<dbReference type="Proteomes" id="UP000680750">
    <property type="component" value="Chromosome"/>
</dbReference>
<keyword evidence="4" id="KW-1185">Reference proteome</keyword>
<dbReference type="OrthoDB" id="5167143at2"/>
<keyword evidence="2" id="KW-0732">Signal</keyword>
<accession>A0A810L382</accession>
<feature type="region of interest" description="Disordered" evidence="1">
    <location>
        <begin position="38"/>
        <end position="81"/>
    </location>
</feature>
<dbReference type="AlphaFoldDB" id="A0A810L382"/>
<organism evidence="3 4">
    <name type="scientific">Actinocatenispora sera</name>
    <dbReference type="NCBI Taxonomy" id="390989"/>
    <lineage>
        <taxon>Bacteria</taxon>
        <taxon>Bacillati</taxon>
        <taxon>Actinomycetota</taxon>
        <taxon>Actinomycetes</taxon>
        <taxon>Micromonosporales</taxon>
        <taxon>Micromonosporaceae</taxon>
        <taxon>Actinocatenispora</taxon>
    </lineage>
</organism>
<reference evidence="3" key="1">
    <citation type="submission" date="2020-08" db="EMBL/GenBank/DDBJ databases">
        <title>Whole genome shotgun sequence of Actinocatenispora sera NBRC 101916.</title>
        <authorList>
            <person name="Komaki H."/>
            <person name="Tamura T."/>
        </authorList>
    </citation>
    <scope>NUCLEOTIDE SEQUENCE</scope>
    <source>
        <strain evidence="3">NBRC 101916</strain>
    </source>
</reference>
<evidence type="ECO:0000256" key="1">
    <source>
        <dbReference type="SAM" id="MobiDB-lite"/>
    </source>
</evidence>
<feature type="signal peptide" evidence="2">
    <location>
        <begin position="1"/>
        <end position="38"/>
    </location>
</feature>
<sequence>MRRDPERRTVPGLPRRWWALWAGGAVAALLGLSAPAGAAPTTPTATPLPATDTTTVTLPTGDHVTVSGAGTGKPTYTVEPSRHGGVHSVQTAAGDHYVIPAVATPYLGRQLDLSLFDVTTMAARGIDDGARIPVRLSFADGVTPTAPAGVTLTAVRGTTARGYLTAKSASALATAARHRIGADVAAGRAPGSTPLFAGMTRMSLDAASVTAKTVTPHYPLYTLQVNGIDADGNTPDYLPVFITNTDSAARADPVVELQGSSERVMVPAGHYTAQTFGDSFDEQGDQSKNLTVVVDDFTVAASTAPSQVTLDLRTATSPVTVSTPKPAVQDVLVTTYYRFDATGASFGFENNQSGDAPIYVNPQPAATTGRLHYLVHWIGAPADQSYRYDVAFASDDGVAADQSYRVRSDQLATVHHHLYHDPGDDGRYTTLLGGPTDPQIAPQWGVPAMASPIPAQQLPADVTMYVGTADSGQWGNAVATATADLAGDGHTYLAGHEYSIEWGRGPIVPGLGQFTGARHVCYSCSAGDALSLGMPMQHDAVPDHTSGSALYPAQAHFILYRNGTLIADQDRALGATVTGVPDSDATYRGVLDTTMPADSGATLWTKTHTEVTVKYSPGTTGSPLPAGDYCAIQDGDTPCQVLPVLTLNYRLAVDRQNTSSAAIQAMGLRVGHVSYDGAGSSSPIASAKVSVSFDHGDTWRPAHVLGAAGTYAVTWRNPASAAGTAPMLRVRATDANGDAIEQTITAAYQLAAAQ</sequence>
<evidence type="ECO:0000256" key="2">
    <source>
        <dbReference type="SAM" id="SignalP"/>
    </source>
</evidence>
<proteinExistence type="predicted"/>
<feature type="chain" id="PRO_5032796299" evidence="2">
    <location>
        <begin position="39"/>
        <end position="754"/>
    </location>
</feature>
<dbReference type="Gene3D" id="2.60.40.650">
    <property type="match status" value="1"/>
</dbReference>
<dbReference type="SUPFAM" id="SSF81296">
    <property type="entry name" value="E set domains"/>
    <property type="match status" value="1"/>
</dbReference>
<protein>
    <submittedName>
        <fullName evidence="3">Uncharacterized protein</fullName>
    </submittedName>
</protein>
<name>A0A810L382_9ACTN</name>
<dbReference type="InterPro" id="IPR014756">
    <property type="entry name" value="Ig_E-set"/>
</dbReference>